<evidence type="ECO:0000259" key="3">
    <source>
        <dbReference type="Pfam" id="PF00534"/>
    </source>
</evidence>
<name>B8IT59_METNO</name>
<dbReference type="CAZy" id="GT4">
    <property type="family name" value="Glycosyltransferase Family 4"/>
</dbReference>
<dbReference type="CDD" id="cd03818">
    <property type="entry name" value="GT4_ExpC-like"/>
    <property type="match status" value="1"/>
</dbReference>
<dbReference type="Proteomes" id="UP000008207">
    <property type="component" value="Chromosome"/>
</dbReference>
<proteinExistence type="predicted"/>
<dbReference type="KEGG" id="mno:Mnod_1956"/>
<reference evidence="5 6" key="1">
    <citation type="submission" date="2009-01" db="EMBL/GenBank/DDBJ databases">
        <title>Complete sequence of chromosome of Methylobacterium nodulans ORS 2060.</title>
        <authorList>
            <consortium name="US DOE Joint Genome Institute"/>
            <person name="Lucas S."/>
            <person name="Copeland A."/>
            <person name="Lapidus A."/>
            <person name="Glavina del Rio T."/>
            <person name="Dalin E."/>
            <person name="Tice H."/>
            <person name="Bruce D."/>
            <person name="Goodwin L."/>
            <person name="Pitluck S."/>
            <person name="Sims D."/>
            <person name="Brettin T."/>
            <person name="Detter J.C."/>
            <person name="Han C."/>
            <person name="Larimer F."/>
            <person name="Land M."/>
            <person name="Hauser L."/>
            <person name="Kyrpides N."/>
            <person name="Ivanova N."/>
            <person name="Marx C.J."/>
            <person name="Richardson P."/>
        </authorList>
    </citation>
    <scope>NUCLEOTIDE SEQUENCE [LARGE SCALE GENOMIC DNA]</scope>
    <source>
        <strain evidence="6">LMG 21967 / CNCM I-2342 / ORS 2060</strain>
    </source>
</reference>
<dbReference type="PANTHER" id="PTHR46401:SF2">
    <property type="entry name" value="GLYCOSYLTRANSFERASE WBBK-RELATED"/>
    <property type="match status" value="1"/>
</dbReference>
<organism evidence="5 6">
    <name type="scientific">Methylobacterium nodulans (strain LMG 21967 / CNCM I-2342 / ORS 2060)</name>
    <dbReference type="NCBI Taxonomy" id="460265"/>
    <lineage>
        <taxon>Bacteria</taxon>
        <taxon>Pseudomonadati</taxon>
        <taxon>Pseudomonadota</taxon>
        <taxon>Alphaproteobacteria</taxon>
        <taxon>Hyphomicrobiales</taxon>
        <taxon>Methylobacteriaceae</taxon>
        <taxon>Methylobacterium</taxon>
    </lineage>
</organism>
<dbReference type="GO" id="GO:0016757">
    <property type="term" value="F:glycosyltransferase activity"/>
    <property type="evidence" value="ECO:0007669"/>
    <property type="project" value="InterPro"/>
</dbReference>
<dbReference type="InterPro" id="IPR022623">
    <property type="entry name" value="Glyco_trans_4"/>
</dbReference>
<keyword evidence="1 5" id="KW-0808">Transferase</keyword>
<dbReference type="Gene3D" id="3.40.50.2000">
    <property type="entry name" value="Glycogen Phosphorylase B"/>
    <property type="match status" value="2"/>
</dbReference>
<feature type="region of interest" description="Disordered" evidence="2">
    <location>
        <begin position="407"/>
        <end position="443"/>
    </location>
</feature>
<keyword evidence="6" id="KW-1185">Reference proteome</keyword>
<dbReference type="EMBL" id="CP001349">
    <property type="protein sequence ID" value="ACL56945.1"/>
    <property type="molecule type" value="Genomic_DNA"/>
</dbReference>
<dbReference type="HOGENOM" id="CLU_054763_0_0_5"/>
<accession>B8IT59</accession>
<dbReference type="SUPFAM" id="SSF53756">
    <property type="entry name" value="UDP-Glycosyltransferase/glycogen phosphorylase"/>
    <property type="match status" value="1"/>
</dbReference>
<dbReference type="Pfam" id="PF12000">
    <property type="entry name" value="Glyco_trans_4_3"/>
    <property type="match status" value="1"/>
</dbReference>
<evidence type="ECO:0000313" key="5">
    <source>
        <dbReference type="EMBL" id="ACL56945.1"/>
    </source>
</evidence>
<dbReference type="eggNOG" id="COG0438">
    <property type="taxonomic scope" value="Bacteria"/>
</dbReference>
<gene>
    <name evidence="5" type="ordered locus">Mnod_1956</name>
</gene>
<evidence type="ECO:0000313" key="6">
    <source>
        <dbReference type="Proteomes" id="UP000008207"/>
    </source>
</evidence>
<dbReference type="OrthoDB" id="9793726at2"/>
<dbReference type="GO" id="GO:0009103">
    <property type="term" value="P:lipopolysaccharide biosynthetic process"/>
    <property type="evidence" value="ECO:0007669"/>
    <property type="project" value="TreeGrafter"/>
</dbReference>
<dbReference type="STRING" id="460265.Mnod_1956"/>
<dbReference type="RefSeq" id="WP_015928634.1">
    <property type="nucleotide sequence ID" value="NC_011894.1"/>
</dbReference>
<sequence>MRVLFVHQNFPGQYRHVAPALAARPGHEVVALGINPAPPLPGVRHLRYAVEGRSTPGIHRLAQDFETKVLRGEAAARAAQRLKAEGFAPDVICGHPGWGETLFLKDVWPEARLLSFVEFSYGARGADVGFDPEFASRDGEGLFAVRTRNAAQYLAFEASDWLLAPTAWQASRIPAPFHGRLSVIHDGIDTDLVRPNPRARITLDRSSLTCGPDDEVVTFVNRNLEPYRGYHSFMRALPEILRRRPRARAVLVGGNGVSYGAKPPAGRTWREIFLDEVQADLDLSRVHFVGRVPYATYLTLLQVSAAHVYLTYPFVLSWSMLEAMAAGCLVVGSATPPVEEVIRDGENGLLVDFFSPGAIAEAVVRALTEPEAHRPLRAAARRSAEGYDLRRVCLPRHLRLIDDVAAGRMPEDGMQAPRSRAGEERPASGPRSARSMEADPKSD</sequence>
<evidence type="ECO:0000256" key="2">
    <source>
        <dbReference type="SAM" id="MobiDB-lite"/>
    </source>
</evidence>
<dbReference type="Pfam" id="PF00534">
    <property type="entry name" value="Glycos_transf_1"/>
    <property type="match status" value="1"/>
</dbReference>
<evidence type="ECO:0000256" key="1">
    <source>
        <dbReference type="ARBA" id="ARBA00022679"/>
    </source>
</evidence>
<dbReference type="InterPro" id="IPR001296">
    <property type="entry name" value="Glyco_trans_1"/>
</dbReference>
<feature type="compositionally biased region" description="Basic and acidic residues" evidence="2">
    <location>
        <begin position="434"/>
        <end position="443"/>
    </location>
</feature>
<protein>
    <submittedName>
        <fullName evidence="5">Glycosyl transferase group 1</fullName>
    </submittedName>
</protein>
<evidence type="ECO:0000259" key="4">
    <source>
        <dbReference type="Pfam" id="PF12000"/>
    </source>
</evidence>
<dbReference type="AlphaFoldDB" id="B8IT59"/>
<feature type="domain" description="Glycosyl transferase family 4" evidence="4">
    <location>
        <begin position="26"/>
        <end position="192"/>
    </location>
</feature>
<feature type="domain" description="Glycosyl transferase family 1" evidence="3">
    <location>
        <begin position="212"/>
        <end position="382"/>
    </location>
</feature>
<dbReference type="PANTHER" id="PTHR46401">
    <property type="entry name" value="GLYCOSYLTRANSFERASE WBBK-RELATED"/>
    <property type="match status" value="1"/>
</dbReference>